<comment type="caution">
    <text evidence="8">The sequence shown here is derived from an EMBL/GenBank/DDBJ whole genome shotgun (WGS) entry which is preliminary data.</text>
</comment>
<dbReference type="AlphaFoldDB" id="A0AAV2QY86"/>
<keyword evidence="5 7" id="KW-0456">Lyase</keyword>
<dbReference type="Gene3D" id="1.20.1340.10">
    <property type="entry name" value="dopa decarboxylase, N-terminal domain"/>
    <property type="match status" value="1"/>
</dbReference>
<evidence type="ECO:0000256" key="3">
    <source>
        <dbReference type="ARBA" id="ARBA00022793"/>
    </source>
</evidence>
<feature type="non-terminal residue" evidence="8">
    <location>
        <position position="535"/>
    </location>
</feature>
<organism evidence="8 9">
    <name type="scientific">Meganyctiphanes norvegica</name>
    <name type="common">Northern krill</name>
    <name type="synonym">Thysanopoda norvegica</name>
    <dbReference type="NCBI Taxonomy" id="48144"/>
    <lineage>
        <taxon>Eukaryota</taxon>
        <taxon>Metazoa</taxon>
        <taxon>Ecdysozoa</taxon>
        <taxon>Arthropoda</taxon>
        <taxon>Crustacea</taxon>
        <taxon>Multicrustacea</taxon>
        <taxon>Malacostraca</taxon>
        <taxon>Eumalacostraca</taxon>
        <taxon>Eucarida</taxon>
        <taxon>Euphausiacea</taxon>
        <taxon>Euphausiidae</taxon>
        <taxon>Meganyctiphanes</taxon>
    </lineage>
</organism>
<dbReference type="PRINTS" id="PR00800">
    <property type="entry name" value="YHDCRBOXLASE"/>
</dbReference>
<protein>
    <recommendedName>
        <fullName evidence="10">Tyrosine decarboxylase</fullName>
    </recommendedName>
</protein>
<keyword evidence="4 6" id="KW-0663">Pyridoxal phosphate</keyword>
<keyword evidence="9" id="KW-1185">Reference proteome</keyword>
<comment type="similarity">
    <text evidence="2 7">Belongs to the group II decarboxylase family.</text>
</comment>
<dbReference type="GO" id="GO:0030170">
    <property type="term" value="F:pyridoxal phosphate binding"/>
    <property type="evidence" value="ECO:0007669"/>
    <property type="project" value="InterPro"/>
</dbReference>
<evidence type="ECO:0000256" key="1">
    <source>
        <dbReference type="ARBA" id="ARBA00001933"/>
    </source>
</evidence>
<comment type="cofactor">
    <cofactor evidence="1 6 7">
        <name>pyridoxal 5'-phosphate</name>
        <dbReference type="ChEBI" id="CHEBI:597326"/>
    </cofactor>
</comment>
<evidence type="ECO:0008006" key="10">
    <source>
        <dbReference type="Google" id="ProtNLM"/>
    </source>
</evidence>
<dbReference type="SUPFAM" id="SSF53383">
    <property type="entry name" value="PLP-dependent transferases"/>
    <property type="match status" value="1"/>
</dbReference>
<evidence type="ECO:0000256" key="4">
    <source>
        <dbReference type="ARBA" id="ARBA00022898"/>
    </source>
</evidence>
<evidence type="ECO:0000313" key="8">
    <source>
        <dbReference type="EMBL" id="CAL4103393.1"/>
    </source>
</evidence>
<dbReference type="InterPro" id="IPR002129">
    <property type="entry name" value="PyrdxlP-dep_de-COase"/>
</dbReference>
<evidence type="ECO:0000256" key="6">
    <source>
        <dbReference type="PIRSR" id="PIRSR602129-50"/>
    </source>
</evidence>
<feature type="modified residue" description="N6-(pyridoxal phosphate)lysine" evidence="6">
    <location>
        <position position="325"/>
    </location>
</feature>
<dbReference type="CDD" id="cd06450">
    <property type="entry name" value="DOPA_deC_like"/>
    <property type="match status" value="1"/>
</dbReference>
<evidence type="ECO:0000256" key="2">
    <source>
        <dbReference type="ARBA" id="ARBA00009533"/>
    </source>
</evidence>
<dbReference type="InterPro" id="IPR015422">
    <property type="entry name" value="PyrdxlP-dep_Trfase_small"/>
</dbReference>
<dbReference type="InterPro" id="IPR015421">
    <property type="entry name" value="PyrdxlP-dep_Trfase_major"/>
</dbReference>
<dbReference type="Pfam" id="PF00282">
    <property type="entry name" value="Pyridoxal_deC"/>
    <property type="match status" value="1"/>
</dbReference>
<reference evidence="8 9" key="1">
    <citation type="submission" date="2024-05" db="EMBL/GenBank/DDBJ databases">
        <authorList>
            <person name="Wallberg A."/>
        </authorList>
    </citation>
    <scope>NUCLEOTIDE SEQUENCE [LARGE SCALE GENOMIC DNA]</scope>
</reference>
<dbReference type="EMBL" id="CAXKWB010012121">
    <property type="protein sequence ID" value="CAL4103393.1"/>
    <property type="molecule type" value="Genomic_DNA"/>
</dbReference>
<dbReference type="GO" id="GO:0006520">
    <property type="term" value="P:amino acid metabolic process"/>
    <property type="evidence" value="ECO:0007669"/>
    <property type="project" value="InterPro"/>
</dbReference>
<dbReference type="Proteomes" id="UP001497623">
    <property type="component" value="Unassembled WGS sequence"/>
</dbReference>
<dbReference type="FunFam" id="1.20.1340.10:FF:000001">
    <property type="entry name" value="Histidine decarboxylase"/>
    <property type="match status" value="1"/>
</dbReference>
<dbReference type="Gene3D" id="3.90.1150.10">
    <property type="entry name" value="Aspartate Aminotransferase, domain 1"/>
    <property type="match status" value="1"/>
</dbReference>
<name>A0AAV2QY86_MEGNR</name>
<dbReference type="FunFam" id="3.40.640.10:FF:000025">
    <property type="entry name" value="Histidine decarboxylase"/>
    <property type="match status" value="1"/>
</dbReference>
<sequence>MDVLGAMLMPLIYKQEIPTSWQMNSTNFKVHGREMVDYIANYKDNLSDRPVSPNVQPGYLSKLLPEKAPQESESWEDIMKDVEEKILPGVTHWQHPRFHAYFPSGNSYPSILGDMLSNGLGCIGFSWAASPACTELENVVVNWIGKEVGLPSEFLFGENSNGGGVIQSSASECVLVSFLAAREKKLQQSLKENPNADKYTLLSKFTAYCSSQAHSCAEKAAKIAFVRLRQLEPDSEQSLRGSTLKKAMDEDIANGLIPFYVEATLGTTSCCSFDNIAEIGPLCQKNDVWLHVDGAYAGSSFICPELRGPMEGIHHASSFNLNTNKFLLTNFDCSVMWVQDQFALTQSMNVDPIYLQHSYAGAVDYRHWGINLSRRFRSLKLWFVLRSYGVSGLQKYIREHCRLAKKFEEHVKRDTKFELTSAAQLGLVTFKLKGSDELNETLLTSINNSGKLHMIKSKISNKVIIRFCICADNATDDDVDYAWKTIQEFADLLLGTVTPTKEIENTVKEEDSLKVSTGCIKEVPENQGDNVDVFD</sequence>
<accession>A0AAV2QY86</accession>
<dbReference type="Gene3D" id="3.40.640.10">
    <property type="entry name" value="Type I PLP-dependent aspartate aminotransferase-like (Major domain)"/>
    <property type="match status" value="1"/>
</dbReference>
<dbReference type="PANTHER" id="PTHR11999:SF70">
    <property type="entry name" value="MIP05841P"/>
    <property type="match status" value="1"/>
</dbReference>
<gene>
    <name evidence="8" type="ORF">MNOR_LOCUS17549</name>
</gene>
<dbReference type="InterPro" id="IPR015424">
    <property type="entry name" value="PyrdxlP-dep_Trfase"/>
</dbReference>
<keyword evidence="3" id="KW-0210">Decarboxylase</keyword>
<dbReference type="GO" id="GO:0005737">
    <property type="term" value="C:cytoplasm"/>
    <property type="evidence" value="ECO:0007669"/>
    <property type="project" value="TreeGrafter"/>
</dbReference>
<dbReference type="GO" id="GO:0016831">
    <property type="term" value="F:carboxy-lyase activity"/>
    <property type="evidence" value="ECO:0007669"/>
    <property type="project" value="UniProtKB-KW"/>
</dbReference>
<evidence type="ECO:0000256" key="5">
    <source>
        <dbReference type="ARBA" id="ARBA00023239"/>
    </source>
</evidence>
<dbReference type="PANTHER" id="PTHR11999">
    <property type="entry name" value="GROUP II PYRIDOXAL-5-PHOSPHATE DECARBOXYLASE"/>
    <property type="match status" value="1"/>
</dbReference>
<evidence type="ECO:0000256" key="7">
    <source>
        <dbReference type="RuleBase" id="RU000382"/>
    </source>
</evidence>
<proteinExistence type="inferred from homology"/>
<evidence type="ECO:0000313" key="9">
    <source>
        <dbReference type="Proteomes" id="UP001497623"/>
    </source>
</evidence>
<dbReference type="InterPro" id="IPR010977">
    <property type="entry name" value="Aromatic_deC"/>
</dbReference>
<dbReference type="GO" id="GO:0019752">
    <property type="term" value="P:carboxylic acid metabolic process"/>
    <property type="evidence" value="ECO:0007669"/>
    <property type="project" value="InterPro"/>
</dbReference>